<proteinExistence type="predicted"/>
<dbReference type="EMBL" id="GBXM01086114">
    <property type="protein sequence ID" value="JAH22463.1"/>
    <property type="molecule type" value="Transcribed_RNA"/>
</dbReference>
<reference evidence="1" key="1">
    <citation type="submission" date="2014-11" db="EMBL/GenBank/DDBJ databases">
        <authorList>
            <person name="Amaro Gonzalez C."/>
        </authorList>
    </citation>
    <scope>NUCLEOTIDE SEQUENCE</scope>
</reference>
<organism evidence="1">
    <name type="scientific">Anguilla anguilla</name>
    <name type="common">European freshwater eel</name>
    <name type="synonym">Muraena anguilla</name>
    <dbReference type="NCBI Taxonomy" id="7936"/>
    <lineage>
        <taxon>Eukaryota</taxon>
        <taxon>Metazoa</taxon>
        <taxon>Chordata</taxon>
        <taxon>Craniata</taxon>
        <taxon>Vertebrata</taxon>
        <taxon>Euteleostomi</taxon>
        <taxon>Actinopterygii</taxon>
        <taxon>Neopterygii</taxon>
        <taxon>Teleostei</taxon>
        <taxon>Anguilliformes</taxon>
        <taxon>Anguillidae</taxon>
        <taxon>Anguilla</taxon>
    </lineage>
</organism>
<accession>A0A0E9R299</accession>
<evidence type="ECO:0000313" key="1">
    <source>
        <dbReference type="EMBL" id="JAH22463.1"/>
    </source>
</evidence>
<name>A0A0E9R299_ANGAN</name>
<reference evidence="1" key="2">
    <citation type="journal article" date="2015" name="Fish Shellfish Immunol.">
        <title>Early steps in the European eel (Anguilla anguilla)-Vibrio vulnificus interaction in the gills: Role of the RtxA13 toxin.</title>
        <authorList>
            <person name="Callol A."/>
            <person name="Pajuelo D."/>
            <person name="Ebbesson L."/>
            <person name="Teles M."/>
            <person name="MacKenzie S."/>
            <person name="Amaro C."/>
        </authorList>
    </citation>
    <scope>NUCLEOTIDE SEQUENCE</scope>
</reference>
<sequence>MTFASTNSSLTGNPGASPAVYQQAFFQVASPVLFQMP</sequence>
<dbReference type="AlphaFoldDB" id="A0A0E9R299"/>
<protein>
    <submittedName>
        <fullName evidence="1">Uncharacterized protein</fullName>
    </submittedName>
</protein>